<feature type="domain" description="FAD-binding" evidence="3">
    <location>
        <begin position="6"/>
        <end position="351"/>
    </location>
</feature>
<dbReference type="GO" id="GO:0004497">
    <property type="term" value="F:monooxygenase activity"/>
    <property type="evidence" value="ECO:0007669"/>
    <property type="project" value="UniProtKB-KW"/>
</dbReference>
<organism evidence="4 5">
    <name type="scientific">Micromonospora zingiberis</name>
    <dbReference type="NCBI Taxonomy" id="2053011"/>
    <lineage>
        <taxon>Bacteria</taxon>
        <taxon>Bacillati</taxon>
        <taxon>Actinomycetota</taxon>
        <taxon>Actinomycetes</taxon>
        <taxon>Micromonosporales</taxon>
        <taxon>Micromonosporaceae</taxon>
        <taxon>Micromonospora</taxon>
    </lineage>
</organism>
<reference evidence="4 5" key="1">
    <citation type="submission" date="2019-02" db="EMBL/GenBank/DDBJ databases">
        <title>Jishengella sp. nov., isolated from a root of Zingiber montanum.</title>
        <authorList>
            <person name="Kuncharoen N."/>
            <person name="Kudo T."/>
            <person name="Masahiro Y."/>
            <person name="Ohkuma M."/>
            <person name="Tanasupawat S."/>
        </authorList>
    </citation>
    <scope>NUCLEOTIDE SEQUENCE [LARGE SCALE GENOMIC DNA]</scope>
    <source>
        <strain evidence="4 5">PLAI 1-1</strain>
    </source>
</reference>
<dbReference type="PANTHER" id="PTHR13789">
    <property type="entry name" value="MONOOXYGENASE"/>
    <property type="match status" value="1"/>
</dbReference>
<keyword evidence="2 4" id="KW-0503">Monooxygenase</keyword>
<dbReference type="OrthoDB" id="9782160at2"/>
<name>A0A4R0GJ33_9ACTN</name>
<evidence type="ECO:0000256" key="2">
    <source>
        <dbReference type="ARBA" id="ARBA00023033"/>
    </source>
</evidence>
<evidence type="ECO:0000313" key="4">
    <source>
        <dbReference type="EMBL" id="TCB95459.1"/>
    </source>
</evidence>
<dbReference type="AlphaFoldDB" id="A0A4R0GJ33"/>
<comment type="caution">
    <text evidence="4">The sequence shown here is derived from an EMBL/GenBank/DDBJ whole genome shotgun (WGS) entry which is preliminary data.</text>
</comment>
<dbReference type="Proteomes" id="UP000292274">
    <property type="component" value="Unassembled WGS sequence"/>
</dbReference>
<evidence type="ECO:0000313" key="5">
    <source>
        <dbReference type="Proteomes" id="UP000292274"/>
    </source>
</evidence>
<dbReference type="PANTHER" id="PTHR13789:SF309">
    <property type="entry name" value="PUTATIVE (AFU_ORTHOLOGUE AFUA_6G14510)-RELATED"/>
    <property type="match status" value="1"/>
</dbReference>
<dbReference type="PRINTS" id="PR00420">
    <property type="entry name" value="RNGMNOXGNASE"/>
</dbReference>
<dbReference type="InterPro" id="IPR036188">
    <property type="entry name" value="FAD/NAD-bd_sf"/>
</dbReference>
<keyword evidence="5" id="KW-1185">Reference proteome</keyword>
<gene>
    <name evidence="4" type="ORF">E0H26_19940</name>
</gene>
<dbReference type="InterPro" id="IPR050493">
    <property type="entry name" value="FAD-dep_Monooxygenase_BioMet"/>
</dbReference>
<sequence>MPENRIAIVGGGIGGLTLAIALQQRGIAVDVYEQADILDEVGAGVALWSNATRLLHRLGLAAQLAEYGSEPTELIFRSGLSADRIVSYPLTEGGWYRQQFGAPYYGIHRQALQRILAEAVQPGTIHLGHRLARLERTGPTTLLHFDNGATVEADLVVGADGIWSKIRTWMTDGLDHTMYSRTSGFRGVVPIESCSLLPDPTATQFWLGADKHFLHFPIGPDYRYATFLAAVEGPTVWPNPRGVRIPCTTEDAVEAFRGWHPAVLQMIEAVDHTDRWALFGLGPLPSWVRDNVVLLGDAAHGLVPHHGQGANQCVEDAVVLADLLAGDGPETLAERLEAYCRIRMDRAQRVQKISWVSNRLFHLPDGPEIPLRDATLGNLYQNVRWIHEYDAQAPHTELELAASTSDR</sequence>
<protein>
    <submittedName>
        <fullName evidence="4">FAD-dependent monooxygenase</fullName>
    </submittedName>
</protein>
<keyword evidence="1" id="KW-0560">Oxidoreductase</keyword>
<evidence type="ECO:0000256" key="1">
    <source>
        <dbReference type="ARBA" id="ARBA00023002"/>
    </source>
</evidence>
<dbReference type="SUPFAM" id="SSF51905">
    <property type="entry name" value="FAD/NAD(P)-binding domain"/>
    <property type="match status" value="1"/>
</dbReference>
<dbReference type="Pfam" id="PF01494">
    <property type="entry name" value="FAD_binding_3"/>
    <property type="match status" value="1"/>
</dbReference>
<dbReference type="InterPro" id="IPR002938">
    <property type="entry name" value="FAD-bd"/>
</dbReference>
<accession>A0A4R0GJ33</accession>
<dbReference type="EMBL" id="SJJR01000014">
    <property type="protein sequence ID" value="TCB95459.1"/>
    <property type="molecule type" value="Genomic_DNA"/>
</dbReference>
<proteinExistence type="predicted"/>
<dbReference type="GO" id="GO:0071949">
    <property type="term" value="F:FAD binding"/>
    <property type="evidence" value="ECO:0007669"/>
    <property type="project" value="InterPro"/>
</dbReference>
<dbReference type="SUPFAM" id="SSF54373">
    <property type="entry name" value="FAD-linked reductases, C-terminal domain"/>
    <property type="match status" value="1"/>
</dbReference>
<dbReference type="Gene3D" id="3.50.50.60">
    <property type="entry name" value="FAD/NAD(P)-binding domain"/>
    <property type="match status" value="1"/>
</dbReference>
<dbReference type="RefSeq" id="WP_131305807.1">
    <property type="nucleotide sequence ID" value="NZ_SJJR01000014.1"/>
</dbReference>
<evidence type="ECO:0000259" key="3">
    <source>
        <dbReference type="Pfam" id="PF01494"/>
    </source>
</evidence>